<feature type="transmembrane region" description="Helical" evidence="2">
    <location>
        <begin position="66"/>
        <end position="92"/>
    </location>
</feature>
<feature type="region of interest" description="Disordered" evidence="1">
    <location>
        <begin position="1"/>
        <end position="50"/>
    </location>
</feature>
<evidence type="ECO:0000256" key="1">
    <source>
        <dbReference type="SAM" id="MobiDB-lite"/>
    </source>
</evidence>
<gene>
    <name evidence="3" type="ORF">FHW23_002133</name>
</gene>
<dbReference type="AlphaFoldDB" id="A0AAW3T773"/>
<feature type="transmembrane region" description="Helical" evidence="2">
    <location>
        <begin position="112"/>
        <end position="137"/>
    </location>
</feature>
<feature type="compositionally biased region" description="Polar residues" evidence="1">
    <location>
        <begin position="1"/>
        <end position="10"/>
    </location>
</feature>
<accession>A0AAW3T773</accession>
<feature type="transmembrane region" description="Helical" evidence="2">
    <location>
        <begin position="193"/>
        <end position="217"/>
    </location>
</feature>
<protein>
    <submittedName>
        <fullName evidence="3">Secreted protein</fullName>
    </submittedName>
</protein>
<comment type="caution">
    <text evidence="3">The sequence shown here is derived from an EMBL/GenBank/DDBJ whole genome shotgun (WGS) entry which is preliminary data.</text>
</comment>
<keyword evidence="2" id="KW-1133">Transmembrane helix</keyword>
<reference evidence="3 4" key="1">
    <citation type="submission" date="2020-07" db="EMBL/GenBank/DDBJ databases">
        <title>Above-ground endophytic microbial communities from plants in different locations in the United States.</title>
        <authorList>
            <person name="Frank C."/>
        </authorList>
    </citation>
    <scope>NUCLEOTIDE SEQUENCE [LARGE SCALE GENOMIC DNA]</scope>
    <source>
        <strain evidence="3 4">WPL5_2</strain>
    </source>
</reference>
<dbReference type="EMBL" id="JACGXP010000003">
    <property type="protein sequence ID" value="MBA8990868.1"/>
    <property type="molecule type" value="Genomic_DNA"/>
</dbReference>
<feature type="transmembrane region" description="Helical" evidence="2">
    <location>
        <begin position="149"/>
        <end position="173"/>
    </location>
</feature>
<proteinExistence type="predicted"/>
<name>A0AAW3T773_9MICO</name>
<evidence type="ECO:0000313" key="4">
    <source>
        <dbReference type="Proteomes" id="UP000590225"/>
    </source>
</evidence>
<dbReference type="Proteomes" id="UP000590225">
    <property type="component" value="Unassembled WGS sequence"/>
</dbReference>
<evidence type="ECO:0000256" key="2">
    <source>
        <dbReference type="SAM" id="Phobius"/>
    </source>
</evidence>
<keyword evidence="2" id="KW-0812">Transmembrane</keyword>
<keyword evidence="2" id="KW-0472">Membrane</keyword>
<evidence type="ECO:0000313" key="3">
    <source>
        <dbReference type="EMBL" id="MBA8990868.1"/>
    </source>
</evidence>
<organism evidence="3 4">
    <name type="scientific">Curtobacterium pusillum</name>
    <dbReference type="NCBI Taxonomy" id="69373"/>
    <lineage>
        <taxon>Bacteria</taxon>
        <taxon>Bacillati</taxon>
        <taxon>Actinomycetota</taxon>
        <taxon>Actinomycetes</taxon>
        <taxon>Micrococcales</taxon>
        <taxon>Microbacteriaceae</taxon>
        <taxon>Curtobacterium</taxon>
    </lineage>
</organism>
<sequence length="232" mass="23660">MSTPSDSTRPLNDDGREDGATAAAPRTGDVPAAGNAVPAERGATQRESVLDREREEFSGFKWGSAFFGWLTATGTAIILTAVLSAVGAGVGLGQNGGNVDDAAKDVSKNGDVIGIVGAIVLAVILLVAYFCGGYVAGRMARFAGAKQGIAVWIWAVVIAIVVAIVTAVAGAQFNVLGNVNSFPRIPVDEGTLTLTGVITAIVVAIISLVGAVLGGLAGMRYHRRVDRVGLGR</sequence>
<dbReference type="RefSeq" id="WP_175352199.1">
    <property type="nucleotide sequence ID" value="NZ_BAAAWQ010000001.1"/>
</dbReference>